<accession>A0ABZ3IMY7</accession>
<feature type="domain" description="Rubredoxin-like" evidence="3">
    <location>
        <begin position="45"/>
        <end position="79"/>
    </location>
</feature>
<dbReference type="SUPFAM" id="SSF57802">
    <property type="entry name" value="Rubredoxin-like"/>
    <property type="match status" value="2"/>
</dbReference>
<dbReference type="GO" id="GO:0052874">
    <property type="term" value="F:FMN reductase (NADH) activity"/>
    <property type="evidence" value="ECO:0007669"/>
    <property type="project" value="UniProtKB-EC"/>
</dbReference>
<dbReference type="RefSeq" id="WP_094605145.1">
    <property type="nucleotide sequence ID" value="NZ_CP155573.1"/>
</dbReference>
<dbReference type="SMART" id="SM00903">
    <property type="entry name" value="Flavin_Reduct"/>
    <property type="match status" value="1"/>
</dbReference>
<evidence type="ECO:0000313" key="4">
    <source>
        <dbReference type="EMBL" id="XFO67026.1"/>
    </source>
</evidence>
<dbReference type="PROSITE" id="PS50903">
    <property type="entry name" value="RUBREDOXIN_LIKE"/>
    <property type="match status" value="2"/>
</dbReference>
<dbReference type="SUPFAM" id="SSF50475">
    <property type="entry name" value="FMN-binding split barrel"/>
    <property type="match status" value="1"/>
</dbReference>
<comment type="cofactor">
    <cofactor evidence="1">
        <name>Fe(3+)</name>
        <dbReference type="ChEBI" id="CHEBI:29034"/>
    </cofactor>
</comment>
<dbReference type="InterPro" id="IPR012349">
    <property type="entry name" value="Split_barrel_FMN-bd"/>
</dbReference>
<evidence type="ECO:0000259" key="3">
    <source>
        <dbReference type="PROSITE" id="PS50903"/>
    </source>
</evidence>
<dbReference type="CDD" id="cd00729">
    <property type="entry name" value="rubredoxin_SM"/>
    <property type="match status" value="1"/>
</dbReference>
<dbReference type="Proteomes" id="UP000216752">
    <property type="component" value="Chromosome"/>
</dbReference>
<dbReference type="Pfam" id="PF21349">
    <property type="entry name" value="RUBY_RBDX"/>
    <property type="match status" value="2"/>
</dbReference>
<proteinExistence type="predicted"/>
<sequence>MNKWRCSVCGYIHEGKELPEKCPICGVGPEEFTVEIETPALKQAGKRWKCTVCDYVHTGDMPPDKCPVCGVGSELFVLLLDEVLELTTEAVLAAGLDTANSAVDKISYGLYIITSVKDNKFNGQCCNTLLQLTSNPLRVSVCLNKNNLTHEYLMDSGVFAVSMLTTSQSEAVSRFGYQSGRTTDKFAGVEYISGKNGCPILKNCLAYIEASVLPDKIVDVGTHTLFVADVTAGRMVANQEALTYSFYRSIK</sequence>
<dbReference type="InterPro" id="IPR050268">
    <property type="entry name" value="NADH-dep_flavin_reductase"/>
</dbReference>
<keyword evidence="5" id="KW-1185">Reference proteome</keyword>
<keyword evidence="2 4" id="KW-0560">Oxidoreductase</keyword>
<dbReference type="InterPro" id="IPR002563">
    <property type="entry name" value="Flavin_Rdtase-like_dom"/>
</dbReference>
<dbReference type="InterPro" id="IPR024934">
    <property type="entry name" value="Rubredoxin-like_dom"/>
</dbReference>
<dbReference type="Gene3D" id="2.30.110.10">
    <property type="entry name" value="Electron Transport, Fmn-binding Protein, Chain A"/>
    <property type="match status" value="1"/>
</dbReference>
<evidence type="ECO:0000256" key="2">
    <source>
        <dbReference type="ARBA" id="ARBA00023002"/>
    </source>
</evidence>
<reference evidence="4" key="1">
    <citation type="submission" date="2024-05" db="EMBL/GenBank/DDBJ databases">
        <title>Isolation and characterization of Sporomusa carbonis sp. nov., a carboxydotrophic hydrogenogen in the genus of Sporomusa isolated from a charcoal burning pile.</title>
        <authorList>
            <person name="Boeer T."/>
            <person name="Rosenbaum F."/>
            <person name="Eysell L."/>
            <person name="Mueller V."/>
            <person name="Daniel R."/>
            <person name="Poehlein A."/>
        </authorList>
    </citation>
    <scope>NUCLEOTIDE SEQUENCE [LARGE SCALE GENOMIC DNA]</scope>
    <source>
        <strain evidence="4">DSM 10669</strain>
    </source>
</reference>
<protein>
    <submittedName>
        <fullName evidence="4">FMN reductase (NADH) RutF</fullName>
        <ecNumber evidence="4">1.5.1.42</ecNumber>
    </submittedName>
</protein>
<name>A0ABZ3IMY7_9FIRM</name>
<evidence type="ECO:0000256" key="1">
    <source>
        <dbReference type="ARBA" id="ARBA00001965"/>
    </source>
</evidence>
<evidence type="ECO:0000313" key="5">
    <source>
        <dbReference type="Proteomes" id="UP000216752"/>
    </source>
</evidence>
<gene>
    <name evidence="4" type="primary">rutF</name>
    <name evidence="4" type="ORF">SPSIL_031970</name>
</gene>
<dbReference type="Gene3D" id="2.20.28.10">
    <property type="match status" value="2"/>
</dbReference>
<organism evidence="4 5">
    <name type="scientific">Sporomusa silvacetica DSM 10669</name>
    <dbReference type="NCBI Taxonomy" id="1123289"/>
    <lineage>
        <taxon>Bacteria</taxon>
        <taxon>Bacillati</taxon>
        <taxon>Bacillota</taxon>
        <taxon>Negativicutes</taxon>
        <taxon>Selenomonadales</taxon>
        <taxon>Sporomusaceae</taxon>
        <taxon>Sporomusa</taxon>
    </lineage>
</organism>
<dbReference type="InterPro" id="IPR048574">
    <property type="entry name" value="RUBY_RBDX"/>
</dbReference>
<dbReference type="PANTHER" id="PTHR30466:SF1">
    <property type="entry name" value="FMN REDUCTASE (NADH) RUTF"/>
    <property type="match status" value="1"/>
</dbReference>
<dbReference type="EC" id="1.5.1.42" evidence="4"/>
<dbReference type="EMBL" id="CP155573">
    <property type="protein sequence ID" value="XFO67026.1"/>
    <property type="molecule type" value="Genomic_DNA"/>
</dbReference>
<dbReference type="Pfam" id="PF01613">
    <property type="entry name" value="Flavin_Reduct"/>
    <property type="match status" value="1"/>
</dbReference>
<dbReference type="PANTHER" id="PTHR30466">
    <property type="entry name" value="FLAVIN REDUCTASE"/>
    <property type="match status" value="1"/>
</dbReference>
<feature type="domain" description="Rubredoxin-like" evidence="3">
    <location>
        <begin position="1"/>
        <end position="35"/>
    </location>
</feature>